<dbReference type="Pfam" id="PF19768">
    <property type="entry name" value="DUF6255"/>
    <property type="match status" value="1"/>
</dbReference>
<dbReference type="EMBL" id="JBHSPB010000004">
    <property type="protein sequence ID" value="MFC5720010.1"/>
    <property type="molecule type" value="Genomic_DNA"/>
</dbReference>
<dbReference type="InterPro" id="IPR046222">
    <property type="entry name" value="DUF6255"/>
</dbReference>
<evidence type="ECO:0000256" key="1">
    <source>
        <dbReference type="SAM" id="MobiDB-lite"/>
    </source>
</evidence>
<name>A0ABW0Z042_9ACTN</name>
<keyword evidence="3" id="KW-1185">Reference proteome</keyword>
<sequence>MTARCTGRLVNHCLHDSGWRLAQGVERCASGCGTERFTGYEALLLPHPPPREGVPEPGSTLPVAPVSTVKPPGRGALLAR</sequence>
<organism evidence="2 3">
    <name type="scientific">Streptomyces gamaensis</name>
    <dbReference type="NCBI Taxonomy" id="1763542"/>
    <lineage>
        <taxon>Bacteria</taxon>
        <taxon>Bacillati</taxon>
        <taxon>Actinomycetota</taxon>
        <taxon>Actinomycetes</taxon>
        <taxon>Kitasatosporales</taxon>
        <taxon>Streptomycetaceae</taxon>
        <taxon>Streptomyces</taxon>
    </lineage>
</organism>
<proteinExistence type="predicted"/>
<gene>
    <name evidence="2" type="ORF">ACFP1Z_07475</name>
</gene>
<reference evidence="3" key="1">
    <citation type="journal article" date="2019" name="Int. J. Syst. Evol. Microbiol.">
        <title>The Global Catalogue of Microorganisms (GCM) 10K type strain sequencing project: providing services to taxonomists for standard genome sequencing and annotation.</title>
        <authorList>
            <consortium name="The Broad Institute Genomics Platform"/>
            <consortium name="The Broad Institute Genome Sequencing Center for Infectious Disease"/>
            <person name="Wu L."/>
            <person name="Ma J."/>
        </authorList>
    </citation>
    <scope>NUCLEOTIDE SEQUENCE [LARGE SCALE GENOMIC DNA]</scope>
    <source>
        <strain evidence="3">CGMCC 4.7304</strain>
    </source>
</reference>
<evidence type="ECO:0000313" key="2">
    <source>
        <dbReference type="EMBL" id="MFC5720010.1"/>
    </source>
</evidence>
<protein>
    <submittedName>
        <fullName evidence="2">DUF6255 family natural product biosynthesis protein</fullName>
    </submittedName>
</protein>
<dbReference type="RefSeq" id="WP_390315119.1">
    <property type="nucleotide sequence ID" value="NZ_JBHSPB010000004.1"/>
</dbReference>
<feature type="region of interest" description="Disordered" evidence="1">
    <location>
        <begin position="48"/>
        <end position="80"/>
    </location>
</feature>
<dbReference type="Proteomes" id="UP001596083">
    <property type="component" value="Unassembled WGS sequence"/>
</dbReference>
<comment type="caution">
    <text evidence="2">The sequence shown here is derived from an EMBL/GenBank/DDBJ whole genome shotgun (WGS) entry which is preliminary data.</text>
</comment>
<evidence type="ECO:0000313" key="3">
    <source>
        <dbReference type="Proteomes" id="UP001596083"/>
    </source>
</evidence>
<accession>A0ABW0Z042</accession>